<dbReference type="KEGG" id="fpk:IA06_11670"/>
<dbReference type="AlphaFoldDB" id="A0A075SEV4"/>
<dbReference type="KEGG" id="fpw:IA04_11595"/>
<gene>
    <name evidence="1" type="ORF">H0H26_00410</name>
</gene>
<dbReference type="KEGG" id="fpc:FPSM_02491"/>
<organism evidence="1 2">
    <name type="scientific">Flavobacterium psychrophilum</name>
    <dbReference type="NCBI Taxonomy" id="96345"/>
    <lineage>
        <taxon>Bacteria</taxon>
        <taxon>Pseudomonadati</taxon>
        <taxon>Bacteroidota</taxon>
        <taxon>Flavobacteriia</taxon>
        <taxon>Flavobacteriales</taxon>
        <taxon>Flavobacteriaceae</taxon>
        <taxon>Flavobacterium</taxon>
    </lineage>
</organism>
<accession>A0A075SEV4</accession>
<dbReference type="RefSeq" id="WP_011964451.1">
    <property type="nucleotide sequence ID" value="NZ_CBCRUG010000003.1"/>
</dbReference>
<sequence length="243" mass="26723">MKNITFILLLVLTSAIYAQDTIKTSPNHVKEKPNLKQLILPTTLIAAGGILKINYLQNNIQQGIRNAFGHDFHTTADNYLQFVPLAQIFAAKAIGLKSKHNYKQIITNSIISNLTVGGVVFLGKTAAHDWRPDGSANNSFPSGHTATAFNNATLLFLEYKDSNIWYASSGYLFATSTAILRMANNKHWSGDVVAGAGVGIAIATIINHWNPFNFDNKNKDLSLISYPIINNKNYGLGLIYQIK</sequence>
<dbReference type="CDD" id="cd03394">
    <property type="entry name" value="PAP2_like_5"/>
    <property type="match status" value="1"/>
</dbReference>
<dbReference type="Proteomes" id="UP000596329">
    <property type="component" value="Chromosome"/>
</dbReference>
<evidence type="ECO:0000313" key="2">
    <source>
        <dbReference type="Proteomes" id="UP000596329"/>
    </source>
</evidence>
<proteinExistence type="predicted"/>
<dbReference type="GeneID" id="66553470"/>
<dbReference type="InterPro" id="IPR036938">
    <property type="entry name" value="PAP2/HPO_sf"/>
</dbReference>
<dbReference type="Pfam" id="PF01569">
    <property type="entry name" value="PAP2"/>
    <property type="match status" value="1"/>
</dbReference>
<dbReference type="InterPro" id="IPR000326">
    <property type="entry name" value="PAP2/HPO"/>
</dbReference>
<name>A0A075SEV4_FLAPS</name>
<dbReference type="SUPFAM" id="SSF48317">
    <property type="entry name" value="Acid phosphatase/Vanadium-dependent haloperoxidase"/>
    <property type="match status" value="1"/>
</dbReference>
<reference evidence="1 2" key="1">
    <citation type="submission" date="2020-07" db="EMBL/GenBank/DDBJ databases">
        <title>Genomic characterization of Flavobacterium psychrophilum strains.</title>
        <authorList>
            <person name="Castillo D."/>
            <person name="Jorgensen J."/>
            <person name="Middelboe M."/>
        </authorList>
    </citation>
    <scope>NUCLEOTIDE SEQUENCE [LARGE SCALE GENOMIC DNA]</scope>
    <source>
        <strain evidence="1 2">FPS-R7</strain>
    </source>
</reference>
<dbReference type="OMA" id="AFMGAEF"/>
<protein>
    <submittedName>
        <fullName evidence="1">Phosphatase PAP2 family protein</fullName>
    </submittedName>
</protein>
<dbReference type="EMBL" id="CP059075">
    <property type="protein sequence ID" value="QRE04105.1"/>
    <property type="molecule type" value="Genomic_DNA"/>
</dbReference>
<dbReference type="KEGG" id="fpq:IB65_11935"/>
<evidence type="ECO:0000313" key="1">
    <source>
        <dbReference type="EMBL" id="QRE04105.1"/>
    </source>
</evidence>
<dbReference type="Gene3D" id="1.20.144.10">
    <property type="entry name" value="Phosphatidic acid phosphatase type 2/haloperoxidase"/>
    <property type="match status" value="1"/>
</dbReference>
<dbReference type="KEGG" id="fpv:IA03_11710"/>